<keyword evidence="4" id="KW-1185">Reference proteome</keyword>
<organism evidence="3 4">
    <name type="scientific">Nakamurella endophytica</name>
    <dbReference type="NCBI Taxonomy" id="1748367"/>
    <lineage>
        <taxon>Bacteria</taxon>
        <taxon>Bacillati</taxon>
        <taxon>Actinomycetota</taxon>
        <taxon>Actinomycetes</taxon>
        <taxon>Nakamurellales</taxon>
        <taxon>Nakamurellaceae</taxon>
        <taxon>Nakamurella</taxon>
    </lineage>
</organism>
<accession>A0A917SXP6</accession>
<feature type="domain" description="YCII-related" evidence="2">
    <location>
        <begin position="27"/>
        <end position="106"/>
    </location>
</feature>
<evidence type="ECO:0000259" key="2">
    <source>
        <dbReference type="Pfam" id="PF03795"/>
    </source>
</evidence>
<sequence length="146" mass="16024">MTKYLLAVDFRSGDDETPMSEWTPAEIDAHLAHYDRLHDELVASGELVDSVVLTGPDRGLVVRSDGRHTGVQDGPFQEFKEWIAGFQIVDVASQERAVEIAARVSAVPGRGGRPTRQPIQVRPLLERAPSDAGEMAGFLDQVTERS</sequence>
<dbReference type="Gene3D" id="3.30.70.1060">
    <property type="entry name" value="Dimeric alpha+beta barrel"/>
    <property type="match status" value="1"/>
</dbReference>
<gene>
    <name evidence="3" type="ORF">GCM10011594_21890</name>
</gene>
<comment type="caution">
    <text evidence="3">The sequence shown here is derived from an EMBL/GenBank/DDBJ whole genome shotgun (WGS) entry which is preliminary data.</text>
</comment>
<dbReference type="InterPro" id="IPR011008">
    <property type="entry name" value="Dimeric_a/b-barrel"/>
</dbReference>
<dbReference type="Proteomes" id="UP000655208">
    <property type="component" value="Unassembled WGS sequence"/>
</dbReference>
<evidence type="ECO:0000313" key="4">
    <source>
        <dbReference type="Proteomes" id="UP000655208"/>
    </source>
</evidence>
<dbReference type="Pfam" id="PF03795">
    <property type="entry name" value="YCII"/>
    <property type="match status" value="1"/>
</dbReference>
<comment type="similarity">
    <text evidence="1">Belongs to the YciI family.</text>
</comment>
<proteinExistence type="inferred from homology"/>
<evidence type="ECO:0000256" key="1">
    <source>
        <dbReference type="ARBA" id="ARBA00007689"/>
    </source>
</evidence>
<dbReference type="PANTHER" id="PTHR35174">
    <property type="entry name" value="BLL7171 PROTEIN-RELATED"/>
    <property type="match status" value="1"/>
</dbReference>
<reference evidence="3" key="2">
    <citation type="submission" date="2020-09" db="EMBL/GenBank/DDBJ databases">
        <authorList>
            <person name="Sun Q."/>
            <person name="Zhou Y."/>
        </authorList>
    </citation>
    <scope>NUCLEOTIDE SEQUENCE</scope>
    <source>
        <strain evidence="3">CGMCC 4.7308</strain>
    </source>
</reference>
<dbReference type="RefSeq" id="WP_188941579.1">
    <property type="nucleotide sequence ID" value="NZ_BMNA01000004.1"/>
</dbReference>
<dbReference type="EMBL" id="BMNA01000004">
    <property type="protein sequence ID" value="GGM01458.1"/>
    <property type="molecule type" value="Genomic_DNA"/>
</dbReference>
<reference evidence="3" key="1">
    <citation type="journal article" date="2014" name="Int. J. Syst. Evol. Microbiol.">
        <title>Complete genome sequence of Corynebacterium casei LMG S-19264T (=DSM 44701T), isolated from a smear-ripened cheese.</title>
        <authorList>
            <consortium name="US DOE Joint Genome Institute (JGI-PGF)"/>
            <person name="Walter F."/>
            <person name="Albersmeier A."/>
            <person name="Kalinowski J."/>
            <person name="Ruckert C."/>
        </authorList>
    </citation>
    <scope>NUCLEOTIDE SEQUENCE</scope>
    <source>
        <strain evidence="3">CGMCC 4.7308</strain>
    </source>
</reference>
<dbReference type="InterPro" id="IPR005545">
    <property type="entry name" value="YCII"/>
</dbReference>
<dbReference type="PANTHER" id="PTHR35174:SF3">
    <property type="entry name" value="BLL7171 PROTEIN"/>
    <property type="match status" value="1"/>
</dbReference>
<name>A0A917SXP6_9ACTN</name>
<dbReference type="SUPFAM" id="SSF54909">
    <property type="entry name" value="Dimeric alpha+beta barrel"/>
    <property type="match status" value="1"/>
</dbReference>
<evidence type="ECO:0000313" key="3">
    <source>
        <dbReference type="EMBL" id="GGM01458.1"/>
    </source>
</evidence>
<protein>
    <recommendedName>
        <fullName evidence="2">YCII-related domain-containing protein</fullName>
    </recommendedName>
</protein>
<dbReference type="AlphaFoldDB" id="A0A917SXP6"/>